<comment type="caution">
    <text evidence="1">The sequence shown here is derived from an EMBL/GenBank/DDBJ whole genome shotgun (WGS) entry which is preliminary data.</text>
</comment>
<dbReference type="Proteomes" id="UP000248597">
    <property type="component" value="Unassembled WGS sequence"/>
</dbReference>
<protein>
    <submittedName>
        <fullName evidence="1">Phage tail protein</fullName>
    </submittedName>
</protein>
<proteinExistence type="predicted"/>
<accession>A0A2W5MML5</accession>
<dbReference type="AlphaFoldDB" id="A0A2W5MML5"/>
<sequence length="70" mass="7733">MPAEYLTRDGDMVDWIASKHYGATDNRTVEIVLEANPGLADRGEALPAGLTVILPDIERPAKRDGVRLWD</sequence>
<gene>
    <name evidence="1" type="ORF">DI569_12905</name>
</gene>
<name>A0A2W5MML5_SPHMC</name>
<dbReference type="Pfam" id="PF05489">
    <property type="entry name" value="Phage_tail_X"/>
    <property type="match status" value="1"/>
</dbReference>
<reference evidence="1 2" key="1">
    <citation type="submission" date="2017-08" db="EMBL/GenBank/DDBJ databases">
        <title>Infants hospitalized years apart are colonized by the same room-sourced microbial strains.</title>
        <authorList>
            <person name="Brooks B."/>
            <person name="Olm M.R."/>
            <person name="Firek B.A."/>
            <person name="Baker R."/>
            <person name="Thomas B.C."/>
            <person name="Morowitz M.J."/>
            <person name="Banfield J.F."/>
        </authorList>
    </citation>
    <scope>NUCLEOTIDE SEQUENCE [LARGE SCALE GENOMIC DNA]</scope>
    <source>
        <strain evidence="1">S2_005_003_R2_47</strain>
    </source>
</reference>
<dbReference type="InterPro" id="IPR008861">
    <property type="entry name" value="GpX-like"/>
</dbReference>
<evidence type="ECO:0000313" key="2">
    <source>
        <dbReference type="Proteomes" id="UP000248597"/>
    </source>
</evidence>
<organism evidence="1 2">
    <name type="scientific">Sphingopyxis macrogoltabida</name>
    <name type="common">Sphingomonas macrogoltabidus</name>
    <dbReference type="NCBI Taxonomy" id="33050"/>
    <lineage>
        <taxon>Bacteria</taxon>
        <taxon>Pseudomonadati</taxon>
        <taxon>Pseudomonadota</taxon>
        <taxon>Alphaproteobacteria</taxon>
        <taxon>Sphingomonadales</taxon>
        <taxon>Sphingomonadaceae</taxon>
        <taxon>Sphingopyxis</taxon>
    </lineage>
</organism>
<dbReference type="EMBL" id="QFPJ01000035">
    <property type="protein sequence ID" value="PZQ21157.1"/>
    <property type="molecule type" value="Genomic_DNA"/>
</dbReference>
<evidence type="ECO:0000313" key="1">
    <source>
        <dbReference type="EMBL" id="PZQ21157.1"/>
    </source>
</evidence>